<gene>
    <name evidence="2" type="ORF">B0J15DRAFT_501405</name>
</gene>
<evidence type="ECO:0000313" key="2">
    <source>
        <dbReference type="EMBL" id="KAH7243961.1"/>
    </source>
</evidence>
<dbReference type="Proteomes" id="UP000736672">
    <property type="component" value="Unassembled WGS sequence"/>
</dbReference>
<keyword evidence="3" id="KW-1185">Reference proteome</keyword>
<proteinExistence type="predicted"/>
<sequence length="141" mass="15910">MMASQRRIVHHSRTLLKPETERNTMVISSSIFDKFPTPHRITPNQVQRLEQLGLHYGFSAPAIICTRCGYALKTDDDRVGRHLGEKHNVPKSRRRGLNALINPLQLPDPDLLRPRPDRSAPLSRSGRSFNSATRIGVIRAG</sequence>
<reference evidence="2" key="1">
    <citation type="journal article" date="2021" name="Nat. Commun.">
        <title>Genetic determinants of endophytism in the Arabidopsis root mycobiome.</title>
        <authorList>
            <person name="Mesny F."/>
            <person name="Miyauchi S."/>
            <person name="Thiergart T."/>
            <person name="Pickel B."/>
            <person name="Atanasova L."/>
            <person name="Karlsson M."/>
            <person name="Huettel B."/>
            <person name="Barry K.W."/>
            <person name="Haridas S."/>
            <person name="Chen C."/>
            <person name="Bauer D."/>
            <person name="Andreopoulos W."/>
            <person name="Pangilinan J."/>
            <person name="LaButti K."/>
            <person name="Riley R."/>
            <person name="Lipzen A."/>
            <person name="Clum A."/>
            <person name="Drula E."/>
            <person name="Henrissat B."/>
            <person name="Kohler A."/>
            <person name="Grigoriev I.V."/>
            <person name="Martin F.M."/>
            <person name="Hacquard S."/>
        </authorList>
    </citation>
    <scope>NUCLEOTIDE SEQUENCE</scope>
    <source>
        <strain evidence="2">FSSC 5 MPI-SDFR-AT-0091</strain>
    </source>
</reference>
<dbReference type="OrthoDB" id="5098412at2759"/>
<evidence type="ECO:0000313" key="3">
    <source>
        <dbReference type="Proteomes" id="UP000736672"/>
    </source>
</evidence>
<comment type="caution">
    <text evidence="2">The sequence shown here is derived from an EMBL/GenBank/DDBJ whole genome shotgun (WGS) entry which is preliminary data.</text>
</comment>
<protein>
    <submittedName>
        <fullName evidence="2">Uncharacterized protein</fullName>
    </submittedName>
</protein>
<accession>A0A9P9GRG2</accession>
<dbReference type="AlphaFoldDB" id="A0A9P9GRG2"/>
<feature type="region of interest" description="Disordered" evidence="1">
    <location>
        <begin position="105"/>
        <end position="128"/>
    </location>
</feature>
<dbReference type="EMBL" id="JAGTJS010000018">
    <property type="protein sequence ID" value="KAH7243961.1"/>
    <property type="molecule type" value="Genomic_DNA"/>
</dbReference>
<name>A0A9P9GRG2_FUSSL</name>
<evidence type="ECO:0000256" key="1">
    <source>
        <dbReference type="SAM" id="MobiDB-lite"/>
    </source>
</evidence>
<organism evidence="2 3">
    <name type="scientific">Fusarium solani</name>
    <name type="common">Filamentous fungus</name>
    <dbReference type="NCBI Taxonomy" id="169388"/>
    <lineage>
        <taxon>Eukaryota</taxon>
        <taxon>Fungi</taxon>
        <taxon>Dikarya</taxon>
        <taxon>Ascomycota</taxon>
        <taxon>Pezizomycotina</taxon>
        <taxon>Sordariomycetes</taxon>
        <taxon>Hypocreomycetidae</taxon>
        <taxon>Hypocreales</taxon>
        <taxon>Nectriaceae</taxon>
        <taxon>Fusarium</taxon>
        <taxon>Fusarium solani species complex</taxon>
    </lineage>
</organism>